<dbReference type="Proteomes" id="UP000092460">
    <property type="component" value="Unassembled WGS sequence"/>
</dbReference>
<dbReference type="EMBL" id="JXJN01021858">
    <property type="status" value="NOT_ANNOTATED_CDS"/>
    <property type="molecule type" value="Genomic_DNA"/>
</dbReference>
<evidence type="ECO:0000313" key="2">
    <source>
        <dbReference type="Proteomes" id="UP000092460"/>
    </source>
</evidence>
<organism evidence="1 2">
    <name type="scientific">Glossina palpalis gambiensis</name>
    <dbReference type="NCBI Taxonomy" id="67801"/>
    <lineage>
        <taxon>Eukaryota</taxon>
        <taxon>Metazoa</taxon>
        <taxon>Ecdysozoa</taxon>
        <taxon>Arthropoda</taxon>
        <taxon>Hexapoda</taxon>
        <taxon>Insecta</taxon>
        <taxon>Pterygota</taxon>
        <taxon>Neoptera</taxon>
        <taxon>Endopterygota</taxon>
        <taxon>Diptera</taxon>
        <taxon>Brachycera</taxon>
        <taxon>Muscomorpha</taxon>
        <taxon>Hippoboscoidea</taxon>
        <taxon>Glossinidae</taxon>
        <taxon>Glossina</taxon>
    </lineage>
</organism>
<name>A0A1B0BWL0_9MUSC</name>
<dbReference type="AlphaFoldDB" id="A0A1B0BWL0"/>
<keyword evidence="2" id="KW-1185">Reference proteome</keyword>
<evidence type="ECO:0000313" key="1">
    <source>
        <dbReference type="EnsemblMetazoa" id="GPPI042786-PA"/>
    </source>
</evidence>
<protein>
    <submittedName>
        <fullName evidence="1">Uncharacterized protein</fullName>
    </submittedName>
</protein>
<accession>A0A1B0BWL0</accession>
<reference evidence="2" key="1">
    <citation type="submission" date="2015-01" db="EMBL/GenBank/DDBJ databases">
        <authorList>
            <person name="Aksoy S."/>
            <person name="Warren W."/>
            <person name="Wilson R.K."/>
        </authorList>
    </citation>
    <scope>NUCLEOTIDE SEQUENCE [LARGE SCALE GENOMIC DNA]</scope>
    <source>
        <strain evidence="2">IAEA</strain>
    </source>
</reference>
<dbReference type="VEuPathDB" id="VectorBase:GPPI042786"/>
<sequence>MAISSRFYIPITKQMRFHRNNKRNNSKPNHEQSYIEVTGSGTTDASALLRRADLCPPDGIFFVPPAALKRNLLVPTAAGAALLTDGSSSDCAMYRSDKELPVEIVSLDIHFF</sequence>
<dbReference type="EnsemblMetazoa" id="GPPI042786-RA">
    <property type="protein sequence ID" value="GPPI042786-PA"/>
    <property type="gene ID" value="GPPI042786"/>
</dbReference>
<reference evidence="1" key="2">
    <citation type="submission" date="2020-05" db="UniProtKB">
        <authorList>
            <consortium name="EnsemblMetazoa"/>
        </authorList>
    </citation>
    <scope>IDENTIFICATION</scope>
    <source>
        <strain evidence="1">IAEA</strain>
    </source>
</reference>
<proteinExistence type="predicted"/>